<protein>
    <submittedName>
        <fullName evidence="1">Uncharacterized protein</fullName>
    </submittedName>
</protein>
<accession>A0A284RLA4</accession>
<dbReference type="EMBL" id="FUEG01000010">
    <property type="protein sequence ID" value="SJL09531.1"/>
    <property type="molecule type" value="Genomic_DNA"/>
</dbReference>
<dbReference type="Proteomes" id="UP000219338">
    <property type="component" value="Unassembled WGS sequence"/>
</dbReference>
<dbReference type="OMA" id="DITWAWE"/>
<dbReference type="OrthoDB" id="3227112at2759"/>
<evidence type="ECO:0000313" key="2">
    <source>
        <dbReference type="Proteomes" id="UP000219338"/>
    </source>
</evidence>
<reference evidence="2" key="1">
    <citation type="journal article" date="2017" name="Nat. Ecol. Evol.">
        <title>Genome expansion and lineage-specific genetic innovations in the forest pathogenic fungi Armillaria.</title>
        <authorList>
            <person name="Sipos G."/>
            <person name="Prasanna A.N."/>
            <person name="Walter M.C."/>
            <person name="O'Connor E."/>
            <person name="Balint B."/>
            <person name="Krizsan K."/>
            <person name="Kiss B."/>
            <person name="Hess J."/>
            <person name="Varga T."/>
            <person name="Slot J."/>
            <person name="Riley R."/>
            <person name="Boka B."/>
            <person name="Rigling D."/>
            <person name="Barry K."/>
            <person name="Lee J."/>
            <person name="Mihaltcheva S."/>
            <person name="LaButti K."/>
            <person name="Lipzen A."/>
            <person name="Waldron R."/>
            <person name="Moloney N.M."/>
            <person name="Sperisen C."/>
            <person name="Kredics L."/>
            <person name="Vagvoelgyi C."/>
            <person name="Patrignani A."/>
            <person name="Fitzpatrick D."/>
            <person name="Nagy I."/>
            <person name="Doyle S."/>
            <person name="Anderson J.B."/>
            <person name="Grigoriev I.V."/>
            <person name="Gueldener U."/>
            <person name="Muensterkoetter M."/>
            <person name="Nagy L.G."/>
        </authorList>
    </citation>
    <scope>NUCLEOTIDE SEQUENCE [LARGE SCALE GENOMIC DNA]</scope>
    <source>
        <strain evidence="2">C18/9</strain>
    </source>
</reference>
<name>A0A284RLA4_ARMOS</name>
<evidence type="ECO:0000313" key="1">
    <source>
        <dbReference type="EMBL" id="SJL09531.1"/>
    </source>
</evidence>
<sequence length="128" mass="14686">MFPESDTLATPVPRPRTRLQGGFVMDRATTLAWASRIVNEQLLDDDITWAWEIIEDKVQCYGSRFSFVGEELNAKFMVVTQSVVFWKGYKGMDPSLIPQFKEGEQEKVARKLLEEEGLGHLEFATRLD</sequence>
<dbReference type="AlphaFoldDB" id="A0A284RLA4"/>
<gene>
    <name evidence="1" type="ORF">ARMOST_12910</name>
</gene>
<proteinExistence type="predicted"/>
<keyword evidence="2" id="KW-1185">Reference proteome</keyword>
<organism evidence="1 2">
    <name type="scientific">Armillaria ostoyae</name>
    <name type="common">Armillaria root rot fungus</name>
    <dbReference type="NCBI Taxonomy" id="47428"/>
    <lineage>
        <taxon>Eukaryota</taxon>
        <taxon>Fungi</taxon>
        <taxon>Dikarya</taxon>
        <taxon>Basidiomycota</taxon>
        <taxon>Agaricomycotina</taxon>
        <taxon>Agaricomycetes</taxon>
        <taxon>Agaricomycetidae</taxon>
        <taxon>Agaricales</taxon>
        <taxon>Marasmiineae</taxon>
        <taxon>Physalacriaceae</taxon>
        <taxon>Armillaria</taxon>
    </lineage>
</organism>